<organism evidence="2 3">
    <name type="scientific">Leptomonas seymouri</name>
    <dbReference type="NCBI Taxonomy" id="5684"/>
    <lineage>
        <taxon>Eukaryota</taxon>
        <taxon>Discoba</taxon>
        <taxon>Euglenozoa</taxon>
        <taxon>Kinetoplastea</taxon>
        <taxon>Metakinetoplastina</taxon>
        <taxon>Trypanosomatida</taxon>
        <taxon>Trypanosomatidae</taxon>
        <taxon>Leishmaniinae</taxon>
        <taxon>Leptomonas</taxon>
    </lineage>
</organism>
<keyword evidence="3" id="KW-1185">Reference proteome</keyword>
<proteinExistence type="predicted"/>
<evidence type="ECO:0000313" key="2">
    <source>
        <dbReference type="EMBL" id="KPI85987.1"/>
    </source>
</evidence>
<feature type="compositionally biased region" description="Basic and acidic residues" evidence="1">
    <location>
        <begin position="470"/>
        <end position="480"/>
    </location>
</feature>
<feature type="region of interest" description="Disordered" evidence="1">
    <location>
        <begin position="470"/>
        <end position="490"/>
    </location>
</feature>
<evidence type="ECO:0000256" key="1">
    <source>
        <dbReference type="SAM" id="MobiDB-lite"/>
    </source>
</evidence>
<dbReference type="InterPro" id="IPR016024">
    <property type="entry name" value="ARM-type_fold"/>
</dbReference>
<sequence length="1002" mass="107016">MPTNGPSVGRYDSSLEGWSAVDKVAQFSNAVGRVSGGRGSATLIAVIGSQGKLVDSEKGPYLSRDGSGSNFCSATPETSDAGSLPCNTRGMHDSFRSISPGSVTSMERLPCDDNPRRVGETKQLSLGVLLTTSHVLGTPEDADGVTVTFLDQIGLMKTASLGHVPMPLRVPLRGAYGFVTSAAESNAQSPKHRGGGEDNRGGGPHDAFLDDPDCRLYRQDDAADEDPVEDVGFTLTFCDIFPVPAELASSAARAQPLTPLRRQRAAGAALSGGLEGSVSSCGGSRGISPQASSPRSSGWGRGVSYGSSAHRSSVCHLDEGTFAAADQRSLSSEAATTHMAAFRSGAASDKSNLLLVQPLPVPLLLSVIPDVKVGDAHLMITHVNNGRRCYRVRHVAAVYPDYCSYTLTSASNDECSGGPVFNSAGDFVGIQHERSGYGICLLMKSIVRSLFESDLLGMCRSPVSEVSVEKRELHGGRSEEGGGTANGASPQKVSFERCAASCRTGVLTEAVAASPRASNGGGGGGLYASAASPAHPSRSSPLVFPVEWPLSQQVPSYDAVFKEFYRGVDSLLHILCAFPYCRQMLKLALEGFSQSKGGGELEQISAIGGVGAILEAIDGYPHDEAIVSGALAAMCRICIYERNLLMFLQLDGVVSTMEIMKEYVHQPTVLQWGTYLLMSATDASIASAGRCVELLVHSGGPQLFVNVLRVYGSVQRKSAVRYLQHSRLIRWTCDLIANMLVSESRCTTVFLREDLLALLLQLLHGYTGNMYLTECLVHVFCVFVLCFSGVDAEGIPPALDVQCMSQVAVSPPELKDSLPASSTPVERLVNAQLSVGSAAPHFALMGLGPPYSTTADPHRISFFFLCQAIAGDTENCFLRCLLDICEAAVDAKSALTAHRGRPEGVLLRCFETLRLLLSWGLVRLRWRHRHSHTMPGTEESFTSLTDSHQLTSVESTWPQALPPPDMLLRLRLILETVRAALPSACELQAQLSEVEKLVQQQE</sequence>
<protein>
    <submittedName>
        <fullName evidence="2">Uncharacterized protein</fullName>
    </submittedName>
</protein>
<dbReference type="EMBL" id="LJSK01000155">
    <property type="protein sequence ID" value="KPI85987.1"/>
    <property type="molecule type" value="Genomic_DNA"/>
</dbReference>
<accession>A0A0N0P5H1</accession>
<gene>
    <name evidence="2" type="ORF">ABL78_4949</name>
</gene>
<dbReference type="SUPFAM" id="SSF48371">
    <property type="entry name" value="ARM repeat"/>
    <property type="match status" value="1"/>
</dbReference>
<dbReference type="VEuPathDB" id="TriTrypDB:Lsey_0155_0080"/>
<feature type="region of interest" description="Disordered" evidence="1">
    <location>
        <begin position="183"/>
        <end position="211"/>
    </location>
</feature>
<dbReference type="Gene3D" id="1.25.10.10">
    <property type="entry name" value="Leucine-rich Repeat Variant"/>
    <property type="match status" value="1"/>
</dbReference>
<feature type="compositionally biased region" description="Polar residues" evidence="1">
    <location>
        <begin position="287"/>
        <end position="296"/>
    </location>
</feature>
<dbReference type="OMA" id="HLMITHV"/>
<dbReference type="Proteomes" id="UP000038009">
    <property type="component" value="Unassembled WGS sequence"/>
</dbReference>
<feature type="region of interest" description="Disordered" evidence="1">
    <location>
        <begin position="273"/>
        <end position="304"/>
    </location>
</feature>
<reference evidence="2 3" key="1">
    <citation type="journal article" date="2015" name="PLoS Pathog.">
        <title>Leptomonas seymouri: Adaptations to the Dixenous Life Cycle Analyzed by Genome Sequencing, Transcriptome Profiling and Co-infection with Leishmania donovani.</title>
        <authorList>
            <person name="Kraeva N."/>
            <person name="Butenko A."/>
            <person name="Hlavacova J."/>
            <person name="Kostygov A."/>
            <person name="Myskova J."/>
            <person name="Grybchuk D."/>
            <person name="Lestinova T."/>
            <person name="Votypka J."/>
            <person name="Volf P."/>
            <person name="Opperdoes F."/>
            <person name="Flegontov P."/>
            <person name="Lukes J."/>
            <person name="Yurchenko V."/>
        </authorList>
    </citation>
    <scope>NUCLEOTIDE SEQUENCE [LARGE SCALE GENOMIC DNA]</scope>
    <source>
        <strain evidence="2 3">ATCC 30220</strain>
    </source>
</reference>
<dbReference type="InterPro" id="IPR011989">
    <property type="entry name" value="ARM-like"/>
</dbReference>
<comment type="caution">
    <text evidence="2">The sequence shown here is derived from an EMBL/GenBank/DDBJ whole genome shotgun (WGS) entry which is preliminary data.</text>
</comment>
<dbReference type="OrthoDB" id="273435at2759"/>
<name>A0A0N0P5H1_LEPSE</name>
<feature type="compositionally biased region" description="Low complexity" evidence="1">
    <location>
        <begin position="273"/>
        <end position="282"/>
    </location>
</feature>
<dbReference type="AlphaFoldDB" id="A0A0N0P5H1"/>
<evidence type="ECO:0000313" key="3">
    <source>
        <dbReference type="Proteomes" id="UP000038009"/>
    </source>
</evidence>